<sequence>MSTACAALVERADPARFAAVMAAPRGLRADLFTLYAFNLEVARAPWASAEPLVAEMRLQWWRDAAEAAGRGAPPPAHEVMGPMARLIAARCLPGDVLDALIAARRWDIYREPFEDQAAFDAYLDATGGGLIWLAALICGAGSEAEAPARAAGRAAGLAAYLQAVPELEARGRIPLVDGREAAVAGLARRGLDSLAMARKGRAALRQAAPALIPVCHAEPLLRRAARDPGRVAAGALQISEFTLRWRLLQAGIAGRW</sequence>
<dbReference type="EMBL" id="JAESVN010000003">
    <property type="protein sequence ID" value="MBL4917541.1"/>
    <property type="molecule type" value="Genomic_DNA"/>
</dbReference>
<protein>
    <submittedName>
        <fullName evidence="1">Squalene/phytoene synthase family protein</fullName>
    </submittedName>
</protein>
<evidence type="ECO:0000313" key="2">
    <source>
        <dbReference type="Proteomes" id="UP000648908"/>
    </source>
</evidence>
<dbReference type="Gene3D" id="1.10.600.10">
    <property type="entry name" value="Farnesyl Diphosphate Synthase"/>
    <property type="match status" value="1"/>
</dbReference>
<dbReference type="InterPro" id="IPR002060">
    <property type="entry name" value="Squ/phyt_synthse"/>
</dbReference>
<dbReference type="Pfam" id="PF00494">
    <property type="entry name" value="SQS_PSY"/>
    <property type="match status" value="1"/>
</dbReference>
<comment type="caution">
    <text evidence="1">The sequence shown here is derived from an EMBL/GenBank/DDBJ whole genome shotgun (WGS) entry which is preliminary data.</text>
</comment>
<proteinExistence type="predicted"/>
<dbReference type="SUPFAM" id="SSF48576">
    <property type="entry name" value="Terpenoid synthases"/>
    <property type="match status" value="1"/>
</dbReference>
<dbReference type="AlphaFoldDB" id="A0A8K0VAR8"/>
<dbReference type="RefSeq" id="WP_202688444.1">
    <property type="nucleotide sequence ID" value="NZ_JAESVN010000003.1"/>
</dbReference>
<name>A0A8K0VAR8_9RHOB</name>
<dbReference type="Proteomes" id="UP000648908">
    <property type="component" value="Unassembled WGS sequence"/>
</dbReference>
<reference evidence="1" key="1">
    <citation type="submission" date="2021-01" db="EMBL/GenBank/DDBJ databases">
        <title>Tabrizicola alba sp. nov. a motile alkaliphilic bacterium isolated from a soda lake.</title>
        <authorList>
            <person name="Szuroczki S."/>
            <person name="Abbaszade G."/>
            <person name="Schumann P."/>
            <person name="Toth E."/>
        </authorList>
    </citation>
    <scope>NUCLEOTIDE SEQUENCE</scope>
    <source>
        <strain evidence="1">DMG-N-6</strain>
    </source>
</reference>
<gene>
    <name evidence="1" type="ORF">JL811_09935</name>
</gene>
<keyword evidence="2" id="KW-1185">Reference proteome</keyword>
<dbReference type="InterPro" id="IPR008949">
    <property type="entry name" value="Isoprenoid_synthase_dom_sf"/>
</dbReference>
<organism evidence="1 2">
    <name type="scientific">Szabonella alba</name>
    <dbReference type="NCBI Taxonomy" id="2804194"/>
    <lineage>
        <taxon>Bacteria</taxon>
        <taxon>Pseudomonadati</taxon>
        <taxon>Pseudomonadota</taxon>
        <taxon>Alphaproteobacteria</taxon>
        <taxon>Rhodobacterales</taxon>
        <taxon>Paracoccaceae</taxon>
        <taxon>Szabonella</taxon>
    </lineage>
</organism>
<evidence type="ECO:0000313" key="1">
    <source>
        <dbReference type="EMBL" id="MBL4917541.1"/>
    </source>
</evidence>
<accession>A0A8K0VAR8</accession>